<name>A0A016W1N2_9BILA</name>
<accession>A0A016W1N2</accession>
<evidence type="ECO:0000256" key="1">
    <source>
        <dbReference type="SAM" id="MobiDB-lite"/>
    </source>
</evidence>
<keyword evidence="3" id="KW-1185">Reference proteome</keyword>
<dbReference type="Proteomes" id="UP000024635">
    <property type="component" value="Unassembled WGS sequence"/>
</dbReference>
<feature type="region of interest" description="Disordered" evidence="1">
    <location>
        <begin position="66"/>
        <end position="111"/>
    </location>
</feature>
<gene>
    <name evidence="2" type="primary">Acey_s0002.g977</name>
    <name evidence="2" type="ORF">Y032_0002g977</name>
</gene>
<reference evidence="3" key="1">
    <citation type="journal article" date="2015" name="Nat. Genet.">
        <title>The genome and transcriptome of the zoonotic hookworm Ancylostoma ceylanicum identify infection-specific gene families.</title>
        <authorList>
            <person name="Schwarz E.M."/>
            <person name="Hu Y."/>
            <person name="Antoshechkin I."/>
            <person name="Miller M.M."/>
            <person name="Sternberg P.W."/>
            <person name="Aroian R.V."/>
        </authorList>
    </citation>
    <scope>NUCLEOTIDE SEQUENCE</scope>
    <source>
        <strain evidence="3">HY135</strain>
    </source>
</reference>
<organism evidence="2 3">
    <name type="scientific">Ancylostoma ceylanicum</name>
    <dbReference type="NCBI Taxonomy" id="53326"/>
    <lineage>
        <taxon>Eukaryota</taxon>
        <taxon>Metazoa</taxon>
        <taxon>Ecdysozoa</taxon>
        <taxon>Nematoda</taxon>
        <taxon>Chromadorea</taxon>
        <taxon>Rhabditida</taxon>
        <taxon>Rhabditina</taxon>
        <taxon>Rhabditomorpha</taxon>
        <taxon>Strongyloidea</taxon>
        <taxon>Ancylostomatidae</taxon>
        <taxon>Ancylostomatinae</taxon>
        <taxon>Ancylostoma</taxon>
    </lineage>
</organism>
<sequence length="111" mass="12272">MLPTYDDNICYTVGSRMETGLANPHAPLLQLGFGGTDTFTVLEQLWVVLEKELVQNLNPWERVNAEPKYIPNSPLPPSVDEGSVSDLDVDPVPDGVYTSDEEDDAIEPIQQ</sequence>
<feature type="compositionally biased region" description="Low complexity" evidence="1">
    <location>
        <begin position="82"/>
        <end position="96"/>
    </location>
</feature>
<evidence type="ECO:0000313" key="3">
    <source>
        <dbReference type="Proteomes" id="UP000024635"/>
    </source>
</evidence>
<feature type="compositionally biased region" description="Acidic residues" evidence="1">
    <location>
        <begin position="99"/>
        <end position="111"/>
    </location>
</feature>
<protein>
    <submittedName>
        <fullName evidence="2">Uncharacterized protein</fullName>
    </submittedName>
</protein>
<evidence type="ECO:0000313" key="2">
    <source>
        <dbReference type="EMBL" id="EYC33769.1"/>
    </source>
</evidence>
<proteinExistence type="predicted"/>
<comment type="caution">
    <text evidence="2">The sequence shown here is derived from an EMBL/GenBank/DDBJ whole genome shotgun (WGS) entry which is preliminary data.</text>
</comment>
<dbReference type="EMBL" id="JARK01001338">
    <property type="protein sequence ID" value="EYC33769.1"/>
    <property type="molecule type" value="Genomic_DNA"/>
</dbReference>
<dbReference type="AlphaFoldDB" id="A0A016W1N2"/>